<evidence type="ECO:0000313" key="3">
    <source>
        <dbReference type="EMBL" id="UYV79560.1"/>
    </source>
</evidence>
<feature type="compositionally biased region" description="Basic and acidic residues" evidence="1">
    <location>
        <begin position="138"/>
        <end position="153"/>
    </location>
</feature>
<evidence type="ECO:0000313" key="4">
    <source>
        <dbReference type="Proteomes" id="UP001235939"/>
    </source>
</evidence>
<dbReference type="PANTHER" id="PTHR21301">
    <property type="entry name" value="REVERSE TRANSCRIPTASE"/>
    <property type="match status" value="1"/>
</dbReference>
<dbReference type="SUPFAM" id="SSF56672">
    <property type="entry name" value="DNA/RNA polymerases"/>
    <property type="match status" value="1"/>
</dbReference>
<evidence type="ECO:0000256" key="1">
    <source>
        <dbReference type="SAM" id="MobiDB-lite"/>
    </source>
</evidence>
<feature type="region of interest" description="Disordered" evidence="1">
    <location>
        <begin position="138"/>
        <end position="184"/>
    </location>
</feature>
<dbReference type="Pfam" id="PF00078">
    <property type="entry name" value="RVT_1"/>
    <property type="match status" value="1"/>
</dbReference>
<feature type="domain" description="Reverse transcriptase" evidence="2">
    <location>
        <begin position="211"/>
        <end position="408"/>
    </location>
</feature>
<keyword evidence="4" id="KW-1185">Reference proteome</keyword>
<organism evidence="3 4">
    <name type="scientific">Cordylochernes scorpioides</name>
    <dbReference type="NCBI Taxonomy" id="51811"/>
    <lineage>
        <taxon>Eukaryota</taxon>
        <taxon>Metazoa</taxon>
        <taxon>Ecdysozoa</taxon>
        <taxon>Arthropoda</taxon>
        <taxon>Chelicerata</taxon>
        <taxon>Arachnida</taxon>
        <taxon>Pseudoscorpiones</taxon>
        <taxon>Cheliferoidea</taxon>
        <taxon>Chernetidae</taxon>
        <taxon>Cordylochernes</taxon>
    </lineage>
</organism>
<protein>
    <recommendedName>
        <fullName evidence="2">Reverse transcriptase domain-containing protein</fullName>
    </recommendedName>
</protein>
<dbReference type="EMBL" id="CP092879">
    <property type="protein sequence ID" value="UYV79560.1"/>
    <property type="molecule type" value="Genomic_DNA"/>
</dbReference>
<dbReference type="CDD" id="cd00304">
    <property type="entry name" value="RT_like"/>
    <property type="match status" value="1"/>
</dbReference>
<sequence length="408" mass="46981">MLLIKEGFARRRIVVSIEVVRRKMKGAFGFTEIIKENERVHLDGTEGKRKGTSGCYRRKKEGYIWMLQKEKGRVHLDVTEGKKDGFIWMLQKEKGRKEKGRVHLDVTEGTKEKGRVHVDDTEGTKEKGRVHVDDTEGTKEKGRVHVDGTEGKRKGGWYRRNQGERKGTSGWAGGMRTEPNNKPVRKVAGPYRIVRPSHVHRYLQMAAVFHLTDQQTLCRNQLVRMPIIAYHLSPASALSRFLTSFFTPLIKRKENSYSITGIPSFLEELSHLNPTQELIMCSFDVVSLYLSLPHQLIIESVTEFLIELNTDITIINKIEKLCRLCLDMNVFSFDGQWFQQIRGSPMGSPLSTVVAELVMSRLDRWINSQHASDLIFWRRYIDDIFCICSKDKVKSILDTLNSYTHTQP</sequence>
<reference evidence="3 4" key="1">
    <citation type="submission" date="2022-01" db="EMBL/GenBank/DDBJ databases">
        <title>A chromosomal length assembly of Cordylochernes scorpioides.</title>
        <authorList>
            <person name="Zeh D."/>
            <person name="Zeh J."/>
        </authorList>
    </citation>
    <scope>NUCLEOTIDE SEQUENCE [LARGE SCALE GENOMIC DNA]</scope>
    <source>
        <strain evidence="3">IN4F17</strain>
        <tissue evidence="3">Whole Body</tissue>
    </source>
</reference>
<gene>
    <name evidence="3" type="ORF">LAZ67_17003124</name>
</gene>
<dbReference type="InterPro" id="IPR043502">
    <property type="entry name" value="DNA/RNA_pol_sf"/>
</dbReference>
<dbReference type="InterPro" id="IPR000477">
    <property type="entry name" value="RT_dom"/>
</dbReference>
<name>A0ABY6LJA9_9ARAC</name>
<dbReference type="PROSITE" id="PS50878">
    <property type="entry name" value="RT_POL"/>
    <property type="match status" value="1"/>
</dbReference>
<accession>A0ABY6LJA9</accession>
<proteinExistence type="predicted"/>
<dbReference type="PANTHER" id="PTHR21301:SF10">
    <property type="entry name" value="REVERSE TRANSCRIPTASE DOMAIN-CONTAINING PROTEIN"/>
    <property type="match status" value="1"/>
</dbReference>
<evidence type="ECO:0000259" key="2">
    <source>
        <dbReference type="PROSITE" id="PS50878"/>
    </source>
</evidence>
<dbReference type="Proteomes" id="UP001235939">
    <property type="component" value="Chromosome 17"/>
</dbReference>